<dbReference type="EMBL" id="FOMX01000002">
    <property type="protein sequence ID" value="SFD57345.1"/>
    <property type="molecule type" value="Genomic_DNA"/>
</dbReference>
<dbReference type="STRING" id="54.SAMN02745121_00674"/>
<feature type="domain" description="Protein kinase" evidence="7">
    <location>
        <begin position="56"/>
        <end position="305"/>
    </location>
</feature>
<dbReference type="PROSITE" id="PS50011">
    <property type="entry name" value="PROTEIN_KINASE_DOM"/>
    <property type="match status" value="1"/>
</dbReference>
<evidence type="ECO:0000256" key="6">
    <source>
        <dbReference type="PROSITE-ProRule" id="PRU10141"/>
    </source>
</evidence>
<keyword evidence="1 8" id="KW-0723">Serine/threonine-protein kinase</keyword>
<dbReference type="SUPFAM" id="SSF56112">
    <property type="entry name" value="Protein kinase-like (PK-like)"/>
    <property type="match status" value="1"/>
</dbReference>
<dbReference type="CDD" id="cd14014">
    <property type="entry name" value="STKc_PknB_like"/>
    <property type="match status" value="1"/>
</dbReference>
<dbReference type="InterPro" id="IPR041664">
    <property type="entry name" value="AAA_16"/>
</dbReference>
<evidence type="ECO:0000313" key="9">
    <source>
        <dbReference type="Proteomes" id="UP000199400"/>
    </source>
</evidence>
<gene>
    <name evidence="8" type="ORF">SAMN02745121_00674</name>
</gene>
<organism evidence="8 9">
    <name type="scientific">Nannocystis exedens</name>
    <dbReference type="NCBI Taxonomy" id="54"/>
    <lineage>
        <taxon>Bacteria</taxon>
        <taxon>Pseudomonadati</taxon>
        <taxon>Myxococcota</taxon>
        <taxon>Polyangia</taxon>
        <taxon>Nannocystales</taxon>
        <taxon>Nannocystaceae</taxon>
        <taxon>Nannocystis</taxon>
    </lineage>
</organism>
<dbReference type="Proteomes" id="UP000199400">
    <property type="component" value="Unassembled WGS sequence"/>
</dbReference>
<dbReference type="SUPFAM" id="SSF52540">
    <property type="entry name" value="P-loop containing nucleoside triphosphate hydrolases"/>
    <property type="match status" value="1"/>
</dbReference>
<name>A0A1I1TFJ2_9BACT</name>
<dbReference type="InterPro" id="IPR000719">
    <property type="entry name" value="Prot_kinase_dom"/>
</dbReference>
<evidence type="ECO:0000256" key="1">
    <source>
        <dbReference type="ARBA" id="ARBA00022527"/>
    </source>
</evidence>
<evidence type="ECO:0000259" key="7">
    <source>
        <dbReference type="PROSITE" id="PS50011"/>
    </source>
</evidence>
<evidence type="ECO:0000313" key="8">
    <source>
        <dbReference type="EMBL" id="SFD57345.1"/>
    </source>
</evidence>
<keyword evidence="5 6" id="KW-0067">ATP-binding</keyword>
<dbReference type="RefSeq" id="WP_096334118.1">
    <property type="nucleotide sequence ID" value="NZ_NETK01000002.1"/>
</dbReference>
<keyword evidence="2" id="KW-0808">Transferase</keyword>
<feature type="binding site" evidence="6">
    <location>
        <position position="84"/>
    </location>
    <ligand>
        <name>ATP</name>
        <dbReference type="ChEBI" id="CHEBI:30616"/>
    </ligand>
</feature>
<evidence type="ECO:0000256" key="4">
    <source>
        <dbReference type="ARBA" id="ARBA00022777"/>
    </source>
</evidence>
<keyword evidence="3 6" id="KW-0547">Nucleotide-binding</keyword>
<dbReference type="SMART" id="SM00220">
    <property type="entry name" value="S_TKc"/>
    <property type="match status" value="1"/>
</dbReference>
<evidence type="ECO:0000256" key="5">
    <source>
        <dbReference type="ARBA" id="ARBA00022840"/>
    </source>
</evidence>
<evidence type="ECO:0000256" key="3">
    <source>
        <dbReference type="ARBA" id="ARBA00022741"/>
    </source>
</evidence>
<dbReference type="GO" id="GO:0005524">
    <property type="term" value="F:ATP binding"/>
    <property type="evidence" value="ECO:0007669"/>
    <property type="project" value="UniProtKB-UniRule"/>
</dbReference>
<dbReference type="OrthoDB" id="5476445at2"/>
<proteinExistence type="predicted"/>
<dbReference type="InterPro" id="IPR027417">
    <property type="entry name" value="P-loop_NTPase"/>
</dbReference>
<dbReference type="AlphaFoldDB" id="A0A1I1TFJ2"/>
<dbReference type="GO" id="GO:0004674">
    <property type="term" value="F:protein serine/threonine kinase activity"/>
    <property type="evidence" value="ECO:0007669"/>
    <property type="project" value="UniProtKB-KW"/>
</dbReference>
<accession>A0A1I1TFJ2</accession>
<keyword evidence="4 8" id="KW-0418">Kinase</keyword>
<protein>
    <submittedName>
        <fullName evidence="8">Serine/threonine protein kinase</fullName>
    </submittedName>
</protein>
<dbReference type="PROSITE" id="PS00107">
    <property type="entry name" value="PROTEIN_KINASE_ATP"/>
    <property type="match status" value="1"/>
</dbReference>
<evidence type="ECO:0000256" key="2">
    <source>
        <dbReference type="ARBA" id="ARBA00022679"/>
    </source>
</evidence>
<keyword evidence="9" id="KW-1185">Reference proteome</keyword>
<dbReference type="Pfam" id="PF00069">
    <property type="entry name" value="Pkinase"/>
    <property type="match status" value="1"/>
</dbReference>
<reference evidence="9" key="1">
    <citation type="submission" date="2016-10" db="EMBL/GenBank/DDBJ databases">
        <authorList>
            <person name="Varghese N."/>
            <person name="Submissions S."/>
        </authorList>
    </citation>
    <scope>NUCLEOTIDE SEQUENCE [LARGE SCALE GENOMIC DNA]</scope>
    <source>
        <strain evidence="9">ATCC 25963</strain>
    </source>
</reference>
<sequence length="823" mass="87351">MVRWAVQQGRSGADTLGEQIQAARVFAPGLEIQQIKSSVRARLFGTFDGAPTLGGYTLRRMIGRGGTGAVFEAVGRDGETVALKVLRGFEPAALYRFKLEFRALADISHPNLSLLHHLVVRGDQAFLTMELVDGVDFLTYVRQHPARLRACLAQLAAGLEALHAAGKLHRDIKPSNVLVTREGRVVILDFGLVHELTAGRGVEVVGTPAYMAPEHVYGAAPTPACDWYSVGVMLFEALTGELPFAGPMHEVLRDKCERVAPPALGDAAEPPLAALCAALLEREPNRRAGGAEIAALLREADSPRLPRAHVPPNHRGHASMVPPGGLIGREVPFAAIGAALMESRKRAVVTLLRGRSGLGKSALLRAFAEAAQAGAVGLEMPAVVLAGRCYEREQVPFNAFDSVIDALTGLLLGVGPAELATLVPPDIAAVARLFPVLRRVVSIAEACPPGPPGDVDAASLRHASAVLRDMFRRIADRFPLLVVVDDVQWGDSDSASLLVELLRGPDAPRCLVVLAASEGEALPSVDLTTLVERLRANGPVLELGLEPLRLHEATTLAEVLLRRGPCELEADELQARAAAIAGESGGVPLFVRELAHHVRTTMVGETSLSDVRLEAMVAERVGRLPPAARGMLATVIVAGRPLELEIASALSGGGRRELQQLRAAHLVRVSKSPRGELVEAYHDRIRLAVLAGVSDEKARAIHGQIAEQLFGRAGVPPELLADHLRAAGDRVRAAEVTRVAAQHAAEALAFRRAAELYRDAAGLLPVEDVVGRREALARAGEALRAAGRGSEAAECLLAAAALAPEVVALALRERAEEALRSGE</sequence>
<dbReference type="PANTHER" id="PTHR24351">
    <property type="entry name" value="RIBOSOMAL PROTEIN S6 KINASE"/>
    <property type="match status" value="1"/>
</dbReference>
<dbReference type="InterPro" id="IPR017441">
    <property type="entry name" value="Protein_kinase_ATP_BS"/>
</dbReference>
<dbReference type="Gene3D" id="1.10.510.10">
    <property type="entry name" value="Transferase(Phosphotransferase) domain 1"/>
    <property type="match status" value="1"/>
</dbReference>
<dbReference type="InterPro" id="IPR011009">
    <property type="entry name" value="Kinase-like_dom_sf"/>
</dbReference>
<dbReference type="Pfam" id="PF13191">
    <property type="entry name" value="AAA_16"/>
    <property type="match status" value="1"/>
</dbReference>